<dbReference type="GO" id="GO:0006436">
    <property type="term" value="P:tryptophanyl-tRNA aminoacylation"/>
    <property type="evidence" value="ECO:0007669"/>
    <property type="project" value="UniProtKB-UniRule"/>
</dbReference>
<comment type="subunit">
    <text evidence="8">Homodimer.</text>
</comment>
<keyword evidence="8" id="KW-0963">Cytoplasm</keyword>
<evidence type="ECO:0000256" key="6">
    <source>
        <dbReference type="ARBA" id="ARBA00023146"/>
    </source>
</evidence>
<feature type="binding site" evidence="8">
    <location>
        <begin position="13"/>
        <end position="15"/>
    </location>
    <ligand>
        <name>ATP</name>
        <dbReference type="ChEBI" id="CHEBI:30616"/>
    </ligand>
</feature>
<protein>
    <recommendedName>
        <fullName evidence="8">Tryptophan--tRNA ligase</fullName>
        <ecNumber evidence="8">6.1.1.2</ecNumber>
    </recommendedName>
    <alternativeName>
        <fullName evidence="8">Tryptophanyl-tRNA synthetase</fullName>
        <shortName evidence="8">TrpRS</shortName>
    </alternativeName>
</protein>
<dbReference type="PANTHER" id="PTHR43766:SF1">
    <property type="entry name" value="TRYPTOPHAN--TRNA LIGASE, MITOCHONDRIAL"/>
    <property type="match status" value="1"/>
</dbReference>
<evidence type="ECO:0000256" key="9">
    <source>
        <dbReference type="RuleBase" id="RU363036"/>
    </source>
</evidence>
<organism evidence="10 11">
    <name type="scientific">Helicobacter marmotae</name>
    <dbReference type="NCBI Taxonomy" id="152490"/>
    <lineage>
        <taxon>Bacteria</taxon>
        <taxon>Pseudomonadati</taxon>
        <taxon>Campylobacterota</taxon>
        <taxon>Epsilonproteobacteria</taxon>
        <taxon>Campylobacterales</taxon>
        <taxon>Helicobacteraceae</taxon>
        <taxon>Helicobacter</taxon>
    </lineage>
</organism>
<evidence type="ECO:0000256" key="4">
    <source>
        <dbReference type="ARBA" id="ARBA00022840"/>
    </source>
</evidence>
<dbReference type="PROSITE" id="PS00178">
    <property type="entry name" value="AA_TRNA_LIGASE_I"/>
    <property type="match status" value="1"/>
</dbReference>
<feature type="binding site" evidence="8">
    <location>
        <begin position="149"/>
        <end position="151"/>
    </location>
    <ligand>
        <name>ATP</name>
        <dbReference type="ChEBI" id="CHEBI:30616"/>
    </ligand>
</feature>
<accession>A0A3D8I3X0</accession>
<feature type="binding site" evidence="8">
    <location>
        <begin position="197"/>
        <end position="201"/>
    </location>
    <ligand>
        <name>ATP</name>
        <dbReference type="ChEBI" id="CHEBI:30616"/>
    </ligand>
</feature>
<reference evidence="10 11" key="1">
    <citation type="submission" date="2018-04" db="EMBL/GenBank/DDBJ databases">
        <title>Novel Campyloabacter and Helicobacter Species and Strains.</title>
        <authorList>
            <person name="Mannion A.J."/>
            <person name="Shen Z."/>
            <person name="Fox J.G."/>
        </authorList>
    </citation>
    <scope>NUCLEOTIDE SEQUENCE [LARGE SCALE GENOMIC DNA]</scope>
    <source>
        <strain evidence="10 11">MIT 98-6070</strain>
    </source>
</reference>
<dbReference type="CDD" id="cd00806">
    <property type="entry name" value="TrpRS_core"/>
    <property type="match status" value="1"/>
</dbReference>
<comment type="catalytic activity">
    <reaction evidence="7 8">
        <text>tRNA(Trp) + L-tryptophan + ATP = L-tryptophyl-tRNA(Trp) + AMP + diphosphate + H(+)</text>
        <dbReference type="Rhea" id="RHEA:24080"/>
        <dbReference type="Rhea" id="RHEA-COMP:9671"/>
        <dbReference type="Rhea" id="RHEA-COMP:9705"/>
        <dbReference type="ChEBI" id="CHEBI:15378"/>
        <dbReference type="ChEBI" id="CHEBI:30616"/>
        <dbReference type="ChEBI" id="CHEBI:33019"/>
        <dbReference type="ChEBI" id="CHEBI:57912"/>
        <dbReference type="ChEBI" id="CHEBI:78442"/>
        <dbReference type="ChEBI" id="CHEBI:78535"/>
        <dbReference type="ChEBI" id="CHEBI:456215"/>
        <dbReference type="EC" id="6.1.1.2"/>
    </reaction>
</comment>
<feature type="binding site" evidence="8">
    <location>
        <begin position="21"/>
        <end position="22"/>
    </location>
    <ligand>
        <name>ATP</name>
        <dbReference type="ChEBI" id="CHEBI:30616"/>
    </ligand>
</feature>
<feature type="short sequence motif" description="'HIGH' region" evidence="8">
    <location>
        <begin position="14"/>
        <end position="22"/>
    </location>
</feature>
<comment type="caution">
    <text evidence="10">The sequence shown here is derived from an EMBL/GenBank/DDBJ whole genome shotgun (WGS) entry which is preliminary data.</text>
</comment>
<evidence type="ECO:0000313" key="10">
    <source>
        <dbReference type="EMBL" id="RDU59828.1"/>
    </source>
</evidence>
<dbReference type="Proteomes" id="UP000256599">
    <property type="component" value="Unassembled WGS sequence"/>
</dbReference>
<proteinExistence type="inferred from homology"/>
<sequence>MQAQKKRIFSGIQPSGNIHLGNYLGAVRHWVDSQDEYENIFCVVNSHAITTPQDPKELREKTYELATILIACGIDTNKSHLFIQSQIDEHAALAWILDCHIPMGDMNRMTQFKDKSSKNPKNINVGLFNYPALMAADILLYQAHYVPVGEDQKQHLELTRDVALRFNKQYGECFTIPEPMIPKVGARIMGLDNPQVKMSKSAQSENNAIFLLDSPEVIIRKIKRAVTDSQTDIVFDQSRAGIYNLLCIYEILTQQSRQDIQATFEGKGYGHFKNALAEVIIESLHPIRETYAKLSSDKGYIQDVLTQSAQTLKPIAKATYERTKTLIGLI</sequence>
<dbReference type="GO" id="GO:0005829">
    <property type="term" value="C:cytosol"/>
    <property type="evidence" value="ECO:0007669"/>
    <property type="project" value="TreeGrafter"/>
</dbReference>
<keyword evidence="6 8" id="KW-0030">Aminoacyl-tRNA synthetase</keyword>
<evidence type="ECO:0000256" key="5">
    <source>
        <dbReference type="ARBA" id="ARBA00022917"/>
    </source>
</evidence>
<dbReference type="InterPro" id="IPR024109">
    <property type="entry name" value="Trp-tRNA-ligase_bac-type"/>
</dbReference>
<dbReference type="OrthoDB" id="9801042at2"/>
<evidence type="ECO:0000256" key="3">
    <source>
        <dbReference type="ARBA" id="ARBA00022741"/>
    </source>
</evidence>
<dbReference type="Gene3D" id="3.40.50.620">
    <property type="entry name" value="HUPs"/>
    <property type="match status" value="1"/>
</dbReference>
<comment type="subcellular location">
    <subcellularLocation>
        <location evidence="8">Cytoplasm</location>
    </subcellularLocation>
</comment>
<dbReference type="PRINTS" id="PR01039">
    <property type="entry name" value="TRNASYNTHTRP"/>
</dbReference>
<feature type="short sequence motif" description="'KMSKS' region" evidence="8">
    <location>
        <begin position="197"/>
        <end position="201"/>
    </location>
</feature>
<evidence type="ECO:0000256" key="1">
    <source>
        <dbReference type="ARBA" id="ARBA00005594"/>
    </source>
</evidence>
<keyword evidence="5 8" id="KW-0648">Protein biosynthesis</keyword>
<name>A0A3D8I3X0_9HELI</name>
<dbReference type="SUPFAM" id="SSF52374">
    <property type="entry name" value="Nucleotidylyl transferase"/>
    <property type="match status" value="1"/>
</dbReference>
<keyword evidence="4 8" id="KW-0067">ATP-binding</keyword>
<dbReference type="RefSeq" id="WP_104700139.1">
    <property type="nucleotide sequence ID" value="NZ_FZPP01000021.1"/>
</dbReference>
<dbReference type="InterPro" id="IPR002306">
    <property type="entry name" value="Trp-tRNA-ligase"/>
</dbReference>
<keyword evidence="2 8" id="KW-0436">Ligase</keyword>
<evidence type="ECO:0000256" key="2">
    <source>
        <dbReference type="ARBA" id="ARBA00022598"/>
    </source>
</evidence>
<dbReference type="PANTHER" id="PTHR43766">
    <property type="entry name" value="TRYPTOPHAN--TRNA LIGASE, MITOCHONDRIAL"/>
    <property type="match status" value="1"/>
</dbReference>
<dbReference type="AlphaFoldDB" id="A0A3D8I3X0"/>
<dbReference type="InterPro" id="IPR001412">
    <property type="entry name" value="aa-tRNA-synth_I_CS"/>
</dbReference>
<dbReference type="InterPro" id="IPR050203">
    <property type="entry name" value="Trp-tRNA_synthetase"/>
</dbReference>
<dbReference type="Pfam" id="PF00579">
    <property type="entry name" value="tRNA-synt_1b"/>
    <property type="match status" value="1"/>
</dbReference>
<keyword evidence="3 8" id="KW-0547">Nucleotide-binding</keyword>
<comment type="similarity">
    <text evidence="1 8 9">Belongs to the class-I aminoacyl-tRNA synthetase family.</text>
</comment>
<feature type="binding site" evidence="8">
    <location>
        <position position="137"/>
    </location>
    <ligand>
        <name>L-tryptophan</name>
        <dbReference type="ChEBI" id="CHEBI:57912"/>
    </ligand>
</feature>
<dbReference type="GO" id="GO:0004830">
    <property type="term" value="F:tryptophan-tRNA ligase activity"/>
    <property type="evidence" value="ECO:0007669"/>
    <property type="project" value="UniProtKB-UniRule"/>
</dbReference>
<evidence type="ECO:0000313" key="11">
    <source>
        <dbReference type="Proteomes" id="UP000256599"/>
    </source>
</evidence>
<dbReference type="EC" id="6.1.1.2" evidence="8"/>
<keyword evidence="11" id="KW-1185">Reference proteome</keyword>
<evidence type="ECO:0000256" key="8">
    <source>
        <dbReference type="HAMAP-Rule" id="MF_00140"/>
    </source>
</evidence>
<dbReference type="HAMAP" id="MF_00140_B">
    <property type="entry name" value="Trp_tRNA_synth_B"/>
    <property type="match status" value="1"/>
</dbReference>
<dbReference type="InterPro" id="IPR002305">
    <property type="entry name" value="aa-tRNA-synth_Ic"/>
</dbReference>
<dbReference type="Gene3D" id="1.10.240.10">
    <property type="entry name" value="Tyrosyl-Transfer RNA Synthetase"/>
    <property type="match status" value="1"/>
</dbReference>
<dbReference type="GO" id="GO:0005524">
    <property type="term" value="F:ATP binding"/>
    <property type="evidence" value="ECO:0007669"/>
    <property type="project" value="UniProtKB-UniRule"/>
</dbReference>
<dbReference type="EMBL" id="NXLR01000008">
    <property type="protein sequence ID" value="RDU59828.1"/>
    <property type="molecule type" value="Genomic_DNA"/>
</dbReference>
<dbReference type="FunFam" id="1.10.240.10:FF:000002">
    <property type="entry name" value="Tryptophan--tRNA ligase"/>
    <property type="match status" value="1"/>
</dbReference>
<evidence type="ECO:0000256" key="7">
    <source>
        <dbReference type="ARBA" id="ARBA00049929"/>
    </source>
</evidence>
<dbReference type="InterPro" id="IPR014729">
    <property type="entry name" value="Rossmann-like_a/b/a_fold"/>
</dbReference>
<gene>
    <name evidence="8 10" type="primary">trpS</name>
    <name evidence="10" type="ORF">CQA63_05280</name>
</gene>
<feature type="binding site" evidence="8">
    <location>
        <position position="188"/>
    </location>
    <ligand>
        <name>ATP</name>
        <dbReference type="ChEBI" id="CHEBI:30616"/>
    </ligand>
</feature>
<dbReference type="NCBIfam" id="TIGR00233">
    <property type="entry name" value="trpS"/>
    <property type="match status" value="1"/>
</dbReference>
<comment type="function">
    <text evidence="8">Catalyzes the attachment of tryptophan to tRNA(Trp).</text>
</comment>